<keyword evidence="2" id="KW-1185">Reference proteome</keyword>
<evidence type="ECO:0000313" key="1">
    <source>
        <dbReference type="EMBL" id="KAI8674484.1"/>
    </source>
</evidence>
<comment type="caution">
    <text evidence="1">The sequence shown here is derived from an EMBL/GenBank/DDBJ whole genome shotgun (WGS) entry which is preliminary data.</text>
</comment>
<proteinExistence type="predicted"/>
<protein>
    <submittedName>
        <fullName evidence="1">Uncharacterized protein</fullName>
    </submittedName>
</protein>
<dbReference type="EMBL" id="CM046505">
    <property type="protein sequence ID" value="KAI8674484.1"/>
    <property type="molecule type" value="Genomic_DNA"/>
</dbReference>
<sequence length="300" mass="33126">MTAKAQAMARGHPRNAATRRQGARRKNDGTSYKSILKTMPTLSTSSSLVHLFDTHPGSRTTIRKRAERKRSLTQTISFSPKFIRNNAMEYFDQTWRQTLSAWESLLRKTMIPPKVPVTNLNVSTAVNALNNVISGREGEFLPSGFGYVQLSRFLGALEGRVKADRKVGLIPSISGRVNSSLAIDIYLGAQGAGPAALSTRSKISECKRIGGRWEELVGPSVFLLAIYSNVAETFVKDHSKTDNSTFKVLASAAIDCVPARLLRVCVHLSTTVEDRIRSGLPCDDTWMDEVENHIRQHILG</sequence>
<name>A0ACC0R3M8_9HYPO</name>
<gene>
    <name evidence="1" type="ORF">NCS57_00346300</name>
</gene>
<accession>A0ACC0R3M8</accession>
<reference evidence="1" key="1">
    <citation type="submission" date="2022-06" db="EMBL/GenBank/DDBJ databases">
        <title>Fusarium solani species complex genomes reveal bases of compartmentalisation and animal pathogenesis.</title>
        <authorList>
            <person name="Tsai I.J."/>
        </authorList>
    </citation>
    <scope>NUCLEOTIDE SEQUENCE</scope>
    <source>
        <strain evidence="1">Fu6.1</strain>
    </source>
</reference>
<organism evidence="1 2">
    <name type="scientific">Fusarium keratoplasticum</name>
    <dbReference type="NCBI Taxonomy" id="1328300"/>
    <lineage>
        <taxon>Eukaryota</taxon>
        <taxon>Fungi</taxon>
        <taxon>Dikarya</taxon>
        <taxon>Ascomycota</taxon>
        <taxon>Pezizomycotina</taxon>
        <taxon>Sordariomycetes</taxon>
        <taxon>Hypocreomycetidae</taxon>
        <taxon>Hypocreales</taxon>
        <taxon>Nectriaceae</taxon>
        <taxon>Fusarium</taxon>
        <taxon>Fusarium solani species complex</taxon>
    </lineage>
</organism>
<evidence type="ECO:0000313" key="2">
    <source>
        <dbReference type="Proteomes" id="UP001065298"/>
    </source>
</evidence>
<dbReference type="Proteomes" id="UP001065298">
    <property type="component" value="Chromosome 3"/>
</dbReference>